<comment type="caution">
    <text evidence="1">The sequence shown here is derived from an EMBL/GenBank/DDBJ whole genome shotgun (WGS) entry which is preliminary data.</text>
</comment>
<gene>
    <name evidence="1" type="ORF">Tci_864524</name>
</gene>
<protein>
    <submittedName>
        <fullName evidence="1">Uncharacterized protein</fullName>
    </submittedName>
</protein>
<proteinExistence type="predicted"/>
<feature type="non-terminal residue" evidence="1">
    <location>
        <position position="128"/>
    </location>
</feature>
<organism evidence="1">
    <name type="scientific">Tanacetum cinerariifolium</name>
    <name type="common">Dalmatian daisy</name>
    <name type="synonym">Chrysanthemum cinerariifolium</name>
    <dbReference type="NCBI Taxonomy" id="118510"/>
    <lineage>
        <taxon>Eukaryota</taxon>
        <taxon>Viridiplantae</taxon>
        <taxon>Streptophyta</taxon>
        <taxon>Embryophyta</taxon>
        <taxon>Tracheophyta</taxon>
        <taxon>Spermatophyta</taxon>
        <taxon>Magnoliopsida</taxon>
        <taxon>eudicotyledons</taxon>
        <taxon>Gunneridae</taxon>
        <taxon>Pentapetalae</taxon>
        <taxon>asterids</taxon>
        <taxon>campanulids</taxon>
        <taxon>Asterales</taxon>
        <taxon>Asteraceae</taxon>
        <taxon>Asteroideae</taxon>
        <taxon>Anthemideae</taxon>
        <taxon>Anthemidinae</taxon>
        <taxon>Tanacetum</taxon>
    </lineage>
</organism>
<accession>A0A699S535</accession>
<name>A0A699S535_TANCI</name>
<evidence type="ECO:0000313" key="1">
    <source>
        <dbReference type="EMBL" id="GFC92554.1"/>
    </source>
</evidence>
<dbReference type="AlphaFoldDB" id="A0A699S535"/>
<sequence>MKEDPHNISEKRFTKRLELQIQLKGGMGGQNSKNLWFFRWKNILHHILGEIPRVWFNRETKTIILWSRYEGNEFISELIIITPIGRRKWIDRKIKDERSIKRRIRMSSGTATTDLFNMIVMESFIFRK</sequence>
<reference evidence="1" key="1">
    <citation type="journal article" date="2019" name="Sci. Rep.">
        <title>Draft genome of Tanacetum cinerariifolium, the natural source of mosquito coil.</title>
        <authorList>
            <person name="Yamashiro T."/>
            <person name="Shiraishi A."/>
            <person name="Satake H."/>
            <person name="Nakayama K."/>
        </authorList>
    </citation>
    <scope>NUCLEOTIDE SEQUENCE</scope>
</reference>
<dbReference type="EMBL" id="BKCJ011138212">
    <property type="protein sequence ID" value="GFC92554.1"/>
    <property type="molecule type" value="Genomic_DNA"/>
</dbReference>